<dbReference type="EMBL" id="WKPR01000027">
    <property type="protein sequence ID" value="MSB21793.1"/>
    <property type="molecule type" value="Genomic_DNA"/>
</dbReference>
<reference evidence="1 2" key="1">
    <citation type="journal article" date="2019" name="Nat. Med.">
        <title>A library of human gut bacterial isolates paired with longitudinal multiomics data enables mechanistic microbiome research.</title>
        <authorList>
            <person name="Poyet M."/>
            <person name="Groussin M."/>
            <person name="Gibbons S.M."/>
            <person name="Avila-Pacheco J."/>
            <person name="Jiang X."/>
            <person name="Kearney S.M."/>
            <person name="Perrotta A.R."/>
            <person name="Berdy B."/>
            <person name="Zhao S."/>
            <person name="Lieberman T.D."/>
            <person name="Swanson P.K."/>
            <person name="Smith M."/>
            <person name="Roesemann S."/>
            <person name="Alexander J.E."/>
            <person name="Rich S.A."/>
            <person name="Livny J."/>
            <person name="Vlamakis H."/>
            <person name="Clish C."/>
            <person name="Bullock K."/>
            <person name="Deik A."/>
            <person name="Scott J."/>
            <person name="Pierce K.A."/>
            <person name="Xavier R.J."/>
            <person name="Alm E.J."/>
        </authorList>
    </citation>
    <scope>NUCLEOTIDE SEQUENCE [LARGE SCALE GENOMIC DNA]</scope>
    <source>
        <strain evidence="1 2">BIOML-A2</strain>
    </source>
</reference>
<dbReference type="Proteomes" id="UP000434475">
    <property type="component" value="Unassembled WGS sequence"/>
</dbReference>
<comment type="caution">
    <text evidence="1">The sequence shown here is derived from an EMBL/GenBank/DDBJ whole genome shotgun (WGS) entry which is preliminary data.</text>
</comment>
<evidence type="ECO:0000313" key="2">
    <source>
        <dbReference type="Proteomes" id="UP000434475"/>
    </source>
</evidence>
<gene>
    <name evidence="1" type="ORF">GKE97_20145</name>
</gene>
<organism evidence="1 2">
    <name type="scientific">Flavonifractor plautii</name>
    <name type="common">Fusobacterium plautii</name>
    <dbReference type="NCBI Taxonomy" id="292800"/>
    <lineage>
        <taxon>Bacteria</taxon>
        <taxon>Bacillati</taxon>
        <taxon>Bacillota</taxon>
        <taxon>Clostridia</taxon>
        <taxon>Eubacteriales</taxon>
        <taxon>Oscillospiraceae</taxon>
        <taxon>Flavonifractor</taxon>
    </lineage>
</organism>
<evidence type="ECO:0000313" key="1">
    <source>
        <dbReference type="EMBL" id="MSB21793.1"/>
    </source>
</evidence>
<name>A0A6I2R8F9_FLAPL</name>
<sequence>MFSKYESAYRYMYEDQLVAAEDDYLEMFEGDFNPDDIDWSDPSCKDALRGLLNELYEDRTDLADLIEAAGLDEEDLDDIEFSLD</sequence>
<accession>A0A6I2R8F9</accession>
<proteinExistence type="predicted"/>
<protein>
    <submittedName>
        <fullName evidence="1">Uncharacterized protein</fullName>
    </submittedName>
</protein>
<dbReference type="AlphaFoldDB" id="A0A6I2R8F9"/>
<dbReference type="RefSeq" id="WP_108981929.1">
    <property type="nucleotide sequence ID" value="NZ_JAQLWY010000025.1"/>
</dbReference>